<keyword evidence="1 3" id="KW-0547">Nucleotide-binding</keyword>
<evidence type="ECO:0000256" key="3">
    <source>
        <dbReference type="RuleBase" id="RU003932"/>
    </source>
</evidence>
<evidence type="ECO:0000313" key="6">
    <source>
        <dbReference type="Proteomes" id="UP000823046"/>
    </source>
</evidence>
<sequence length="448" mass="50357">MGFTGSFSSASYYDELRDVGLHQYINLPRVCVVGTQSSGKSSVLESIIGLDFLPRGEGIVTRIPLELRLTHVASQKGECMKPYALFEKDTKHYTDFVTVKEKIEALTDEVADLTLIDLPGITRVPLRGSDQTDDIEKLTREMARRYVSDPRTIILAVIAANADMSTSDALQLARIVDPKGLRTIGVITKIDLMDRGTDAVKMLLGEDIPLRLGYTGVINRSQASIVSKKPISEALEEEKAFFQNNPLYRTLSSSVLGVHSLVLKVTRVLFRHIRHLLPDIKSEIDSKRRVISLRLHELGDGVPSDASSRAKILWSMITDYCDIVRSLVRGRYVRKLQAFFEQSELVSGAHIRLIFNNLMSHLVQKNCTADMTDADVDTAIQMHEGDSLPGFPSPDTFEYLIRPHLMKIQTPAHDCLEQVHQFLEDICGRVANRVFCRFPKLSEKREVF</sequence>
<dbReference type="InterPro" id="IPR019762">
    <property type="entry name" value="Dynamin_GTPase_CS"/>
</dbReference>
<name>A0ABQ7J5Q0_9APIC</name>
<dbReference type="Pfam" id="PF00350">
    <property type="entry name" value="Dynamin_N"/>
    <property type="match status" value="1"/>
</dbReference>
<dbReference type="PANTHER" id="PTHR11566:SF233">
    <property type="entry name" value="CHROMOSOME UNDETERMINED SCAFFOLD_59, WHOLE GENOME SHOTGUN SEQUENCE"/>
    <property type="match status" value="1"/>
</dbReference>
<evidence type="ECO:0000259" key="4">
    <source>
        <dbReference type="PROSITE" id="PS51718"/>
    </source>
</evidence>
<dbReference type="SMART" id="SM00053">
    <property type="entry name" value="DYNc"/>
    <property type="match status" value="1"/>
</dbReference>
<accession>A0ABQ7J5Q0</accession>
<dbReference type="Gene3D" id="1.20.120.1240">
    <property type="entry name" value="Dynamin, middle domain"/>
    <property type="match status" value="1"/>
</dbReference>
<dbReference type="PANTHER" id="PTHR11566">
    <property type="entry name" value="DYNAMIN"/>
    <property type="match status" value="1"/>
</dbReference>
<comment type="similarity">
    <text evidence="3">Belongs to the TRAFAC class dynamin-like GTPase superfamily. Dynamin/Fzo/YdjA family.</text>
</comment>
<dbReference type="SUPFAM" id="SSF52540">
    <property type="entry name" value="P-loop containing nucleoside triphosphate hydrolases"/>
    <property type="match status" value="1"/>
</dbReference>
<dbReference type="PROSITE" id="PS51718">
    <property type="entry name" value="G_DYNAMIN_2"/>
    <property type="match status" value="1"/>
</dbReference>
<keyword evidence="6" id="KW-1185">Reference proteome</keyword>
<keyword evidence="2 3" id="KW-0342">GTP-binding</keyword>
<evidence type="ECO:0000313" key="5">
    <source>
        <dbReference type="EMBL" id="KAF8819331.1"/>
    </source>
</evidence>
<dbReference type="InterPro" id="IPR045063">
    <property type="entry name" value="Dynamin_N"/>
</dbReference>
<dbReference type="PROSITE" id="PS00410">
    <property type="entry name" value="G_DYNAMIN_1"/>
    <property type="match status" value="1"/>
</dbReference>
<proteinExistence type="inferred from homology"/>
<dbReference type="InterPro" id="IPR030381">
    <property type="entry name" value="G_DYNAMIN_dom"/>
</dbReference>
<dbReference type="InterPro" id="IPR001401">
    <property type="entry name" value="Dynamin_GTPase"/>
</dbReference>
<dbReference type="InterPro" id="IPR027417">
    <property type="entry name" value="P-loop_NTPase"/>
</dbReference>
<dbReference type="InterPro" id="IPR000375">
    <property type="entry name" value="Dynamin_stalk"/>
</dbReference>
<dbReference type="EMBL" id="JADAQX010000812">
    <property type="protein sequence ID" value="KAF8819331.1"/>
    <property type="molecule type" value="Genomic_DNA"/>
</dbReference>
<gene>
    <name evidence="5" type="primary">DRPB</name>
    <name evidence="5" type="ORF">IE077_001182</name>
</gene>
<dbReference type="Proteomes" id="UP000823046">
    <property type="component" value="Unassembled WGS sequence"/>
</dbReference>
<dbReference type="PRINTS" id="PR00195">
    <property type="entry name" value="DYNAMIN"/>
</dbReference>
<evidence type="ECO:0000256" key="1">
    <source>
        <dbReference type="ARBA" id="ARBA00022741"/>
    </source>
</evidence>
<organism evidence="5 6">
    <name type="scientific">Cardiosporidium cionae</name>
    <dbReference type="NCBI Taxonomy" id="476202"/>
    <lineage>
        <taxon>Eukaryota</taxon>
        <taxon>Sar</taxon>
        <taxon>Alveolata</taxon>
        <taxon>Apicomplexa</taxon>
        <taxon>Aconoidasida</taxon>
        <taxon>Nephromycida</taxon>
        <taxon>Cardiosporidium</taxon>
    </lineage>
</organism>
<dbReference type="CDD" id="cd08771">
    <property type="entry name" value="DLP_1"/>
    <property type="match status" value="1"/>
</dbReference>
<dbReference type="InterPro" id="IPR022812">
    <property type="entry name" value="Dynamin"/>
</dbReference>
<evidence type="ECO:0000256" key="2">
    <source>
        <dbReference type="ARBA" id="ARBA00023134"/>
    </source>
</evidence>
<comment type="caution">
    <text evidence="5">The sequence shown here is derived from an EMBL/GenBank/DDBJ whole genome shotgun (WGS) entry which is preliminary data.</text>
</comment>
<reference evidence="5 6" key="1">
    <citation type="journal article" date="2020" name="bioRxiv">
        <title>Metabolic contributions of an alphaproteobacterial endosymbiont in the apicomplexan Cardiosporidium cionae.</title>
        <authorList>
            <person name="Hunter E.S."/>
            <person name="Paight C.J."/>
            <person name="Lane C.E."/>
        </authorList>
    </citation>
    <scope>NUCLEOTIDE SEQUENCE [LARGE SCALE GENOMIC DNA]</scope>
    <source>
        <strain evidence="5">ESH_2018</strain>
    </source>
</reference>
<protein>
    <submittedName>
        <fullName evidence="5">Dynamin-related protein DRPB</fullName>
    </submittedName>
</protein>
<feature type="domain" description="Dynamin-type G" evidence="4">
    <location>
        <begin position="24"/>
        <end position="278"/>
    </location>
</feature>
<dbReference type="Pfam" id="PF01031">
    <property type="entry name" value="Dynamin_M"/>
    <property type="match status" value="1"/>
</dbReference>
<dbReference type="Gene3D" id="3.40.50.300">
    <property type="entry name" value="P-loop containing nucleotide triphosphate hydrolases"/>
    <property type="match status" value="2"/>
</dbReference>